<sequence length="181" mass="20195">MRIGRKSIFISRVCTLLAAGLLSGCASSGAEAADVAKQGTDQIVIGDMEFTVEQMDYRDKVQPPNPLGYYDYYPEEEGYHYLVLSGSAVNAGDTDFDPESFYVEAQAGRTIRKGKLLIVTAPGAEFWDVLPAQQTSGEWGFYLFALLKDSEEADSISIFYNDDFTKNEEGEEWDRQIRITL</sequence>
<evidence type="ECO:0000256" key="1">
    <source>
        <dbReference type="SAM" id="SignalP"/>
    </source>
</evidence>
<accession>A0A9D2HA67</accession>
<keyword evidence="1" id="KW-0732">Signal</keyword>
<dbReference type="PROSITE" id="PS51257">
    <property type="entry name" value="PROKAR_LIPOPROTEIN"/>
    <property type="match status" value="1"/>
</dbReference>
<feature type="chain" id="PRO_5039368220" description="Lipoprotein" evidence="1">
    <location>
        <begin position="33"/>
        <end position="181"/>
    </location>
</feature>
<reference evidence="2" key="1">
    <citation type="journal article" date="2021" name="PeerJ">
        <title>Extensive microbial diversity within the chicken gut microbiome revealed by metagenomics and culture.</title>
        <authorList>
            <person name="Gilroy R."/>
            <person name="Ravi A."/>
            <person name="Getino M."/>
            <person name="Pursley I."/>
            <person name="Horton D.L."/>
            <person name="Alikhan N.F."/>
            <person name="Baker D."/>
            <person name="Gharbi K."/>
            <person name="Hall N."/>
            <person name="Watson M."/>
            <person name="Adriaenssens E.M."/>
            <person name="Foster-Nyarko E."/>
            <person name="Jarju S."/>
            <person name="Secka A."/>
            <person name="Antonio M."/>
            <person name="Oren A."/>
            <person name="Chaudhuri R.R."/>
            <person name="La Ragione R."/>
            <person name="Hildebrand F."/>
            <person name="Pallen M.J."/>
        </authorList>
    </citation>
    <scope>NUCLEOTIDE SEQUENCE</scope>
    <source>
        <strain evidence="2">ChiSjej2B20-11307</strain>
    </source>
</reference>
<evidence type="ECO:0000313" key="3">
    <source>
        <dbReference type="Proteomes" id="UP000824223"/>
    </source>
</evidence>
<gene>
    <name evidence="2" type="ORF">H9798_06385</name>
</gene>
<evidence type="ECO:0008006" key="4">
    <source>
        <dbReference type="Google" id="ProtNLM"/>
    </source>
</evidence>
<feature type="signal peptide" evidence="1">
    <location>
        <begin position="1"/>
        <end position="32"/>
    </location>
</feature>
<name>A0A9D2HA67_9FIRM</name>
<organism evidence="2 3">
    <name type="scientific">Candidatus Mediterraneibacter pullicola</name>
    <dbReference type="NCBI Taxonomy" id="2838682"/>
    <lineage>
        <taxon>Bacteria</taxon>
        <taxon>Bacillati</taxon>
        <taxon>Bacillota</taxon>
        <taxon>Clostridia</taxon>
        <taxon>Lachnospirales</taxon>
        <taxon>Lachnospiraceae</taxon>
        <taxon>Mediterraneibacter</taxon>
    </lineage>
</organism>
<dbReference type="AlphaFoldDB" id="A0A9D2HA67"/>
<dbReference type="EMBL" id="DXAK01000033">
    <property type="protein sequence ID" value="HJA06759.1"/>
    <property type="molecule type" value="Genomic_DNA"/>
</dbReference>
<comment type="caution">
    <text evidence="2">The sequence shown here is derived from an EMBL/GenBank/DDBJ whole genome shotgun (WGS) entry which is preliminary data.</text>
</comment>
<proteinExistence type="predicted"/>
<reference evidence="2" key="2">
    <citation type="submission" date="2021-04" db="EMBL/GenBank/DDBJ databases">
        <authorList>
            <person name="Gilroy R."/>
        </authorList>
    </citation>
    <scope>NUCLEOTIDE SEQUENCE</scope>
    <source>
        <strain evidence="2">ChiSjej2B20-11307</strain>
    </source>
</reference>
<protein>
    <recommendedName>
        <fullName evidence="4">Lipoprotein</fullName>
    </recommendedName>
</protein>
<evidence type="ECO:0000313" key="2">
    <source>
        <dbReference type="EMBL" id="HJA06759.1"/>
    </source>
</evidence>
<dbReference type="Proteomes" id="UP000824223">
    <property type="component" value="Unassembled WGS sequence"/>
</dbReference>